<protein>
    <submittedName>
        <fullName evidence="2">Piso0_001069 protein</fullName>
    </submittedName>
</protein>
<feature type="domain" description="Phosphatidylinositol-specific phospholipase C X" evidence="1">
    <location>
        <begin position="11"/>
        <end position="166"/>
    </location>
</feature>
<dbReference type="EMBL" id="FO082057">
    <property type="protein sequence ID" value="CCE78446.1"/>
    <property type="molecule type" value="Genomic_DNA"/>
</dbReference>
<gene>
    <name evidence="2" type="primary">Piso0_001069</name>
    <name evidence="2" type="ORF">GNLVRS01_PISO0C10210g</name>
    <name evidence="3" type="ORF">GNLVRS01_PISO0D10277g</name>
</gene>
<dbReference type="SMART" id="SM00148">
    <property type="entry name" value="PLCXc"/>
    <property type="match status" value="1"/>
</dbReference>
<organism evidence="2 4">
    <name type="scientific">Pichia sorbitophila (strain ATCC MYA-4447 / BCRC 22081 / CBS 7064 / NBRC 10061 / NRRL Y-12695)</name>
    <name type="common">Hybrid yeast</name>
    <dbReference type="NCBI Taxonomy" id="559304"/>
    <lineage>
        <taxon>Eukaryota</taxon>
        <taxon>Fungi</taxon>
        <taxon>Dikarya</taxon>
        <taxon>Ascomycota</taxon>
        <taxon>Saccharomycotina</taxon>
        <taxon>Pichiomycetes</taxon>
        <taxon>Debaryomycetaceae</taxon>
        <taxon>Millerozyma</taxon>
    </lineage>
</organism>
<dbReference type="eggNOG" id="ENOG502QUGH">
    <property type="taxonomic scope" value="Eukaryota"/>
</dbReference>
<evidence type="ECO:0000259" key="1">
    <source>
        <dbReference type="SMART" id="SM00148"/>
    </source>
</evidence>
<dbReference type="PANTHER" id="PTHR13593:SF113">
    <property type="entry name" value="SI:DKEY-266F7.9"/>
    <property type="match status" value="1"/>
</dbReference>
<evidence type="ECO:0000313" key="3">
    <source>
        <dbReference type="EMBL" id="CCE79032.1"/>
    </source>
</evidence>
<sequence length="298" mass="34228">MVDYKTWMKEVDDDVKLSKLSIPGTHNAAACHTALPSVQCQGKSVTDQLKHGVRFLDIRVAKQFLKSGDDANDLQVIHGNFPVRIPFPLKFKSVLEEVFDFLDDNKSETVIVSIKQEGPDKWDNDNDEFANVIWDKYVDKQKDKWYLKTDLPKLGDARGKAILFRRFGVNNEDRKKEFGFDAASWSYNTTEDDRGTFCVQDFCEIQEESDIEKKVGYVKDLAKKAKDYNSSSSDPKLFINFCSGANFFNHDCWPQKVAERVTKNNIQDCFEKGVGVIVLDYVDSDDWKLVKELVDKNF</sequence>
<keyword evidence="4" id="KW-1185">Reference proteome</keyword>
<dbReference type="InParanoid" id="G8YSA9"/>
<proteinExistence type="predicted"/>
<dbReference type="Proteomes" id="UP000005222">
    <property type="component" value="Chromosome D"/>
</dbReference>
<dbReference type="InterPro" id="IPR051057">
    <property type="entry name" value="PI-PLC_domain"/>
</dbReference>
<evidence type="ECO:0000313" key="2">
    <source>
        <dbReference type="EMBL" id="CCE78446.1"/>
    </source>
</evidence>
<dbReference type="OrthoDB" id="1046782at2759"/>
<dbReference type="SUPFAM" id="SSF51695">
    <property type="entry name" value="PLC-like phosphodiesterases"/>
    <property type="match status" value="1"/>
</dbReference>
<dbReference type="HOGENOM" id="CLU_024117_3_1_1"/>
<dbReference type="PROSITE" id="PS50007">
    <property type="entry name" value="PIPLC_X_DOMAIN"/>
    <property type="match status" value="1"/>
</dbReference>
<evidence type="ECO:0000313" key="4">
    <source>
        <dbReference type="Proteomes" id="UP000005222"/>
    </source>
</evidence>
<dbReference type="Gene3D" id="3.20.20.190">
    <property type="entry name" value="Phosphatidylinositol (PI) phosphodiesterase"/>
    <property type="match status" value="1"/>
</dbReference>
<dbReference type="GO" id="GO:0008081">
    <property type="term" value="F:phosphoric diester hydrolase activity"/>
    <property type="evidence" value="ECO:0007669"/>
    <property type="project" value="InterPro"/>
</dbReference>
<dbReference type="OMA" id="IDYAGMN"/>
<dbReference type="Pfam" id="PF00388">
    <property type="entry name" value="PI-PLC-X"/>
    <property type="match status" value="1"/>
</dbReference>
<dbReference type="Proteomes" id="UP000005222">
    <property type="component" value="Chromosome C"/>
</dbReference>
<dbReference type="EMBL" id="FO082056">
    <property type="protein sequence ID" value="CCE79032.1"/>
    <property type="molecule type" value="Genomic_DNA"/>
</dbReference>
<dbReference type="STRING" id="559304.G8YSA9"/>
<reference evidence="2" key="1">
    <citation type="submission" date="2011-10" db="EMBL/GenBank/DDBJ databases">
        <authorList>
            <person name="Genoscope - CEA"/>
        </authorList>
    </citation>
    <scope>NUCLEOTIDE SEQUENCE</scope>
</reference>
<dbReference type="GO" id="GO:0006629">
    <property type="term" value="P:lipid metabolic process"/>
    <property type="evidence" value="ECO:0007669"/>
    <property type="project" value="InterPro"/>
</dbReference>
<dbReference type="InterPro" id="IPR000909">
    <property type="entry name" value="PLipase_C_PInositol-sp_X_dom"/>
</dbReference>
<reference evidence="4" key="2">
    <citation type="journal article" date="2012" name="G3 (Bethesda)">
        <title>Pichia sorbitophila, an interspecies yeast hybrid reveals early steps of genome resolution following polyploidization.</title>
        <authorList>
            <person name="Leh Louis V."/>
            <person name="Despons L."/>
            <person name="Friedrich A."/>
            <person name="Martin T."/>
            <person name="Durrens P."/>
            <person name="Casaregola S."/>
            <person name="Neuveglise C."/>
            <person name="Fairhead C."/>
            <person name="Marck C."/>
            <person name="Cruz J.A."/>
            <person name="Straub M.L."/>
            <person name="Kugler V."/>
            <person name="Sacerdot C."/>
            <person name="Uzunov Z."/>
            <person name="Thierry A."/>
            <person name="Weiss S."/>
            <person name="Bleykasten C."/>
            <person name="De Montigny J."/>
            <person name="Jacques N."/>
            <person name="Jung P."/>
            <person name="Lemaire M."/>
            <person name="Mallet S."/>
            <person name="Morel G."/>
            <person name="Richard G.F."/>
            <person name="Sarkar A."/>
            <person name="Savel G."/>
            <person name="Schacherer J."/>
            <person name="Seret M.L."/>
            <person name="Talla E."/>
            <person name="Samson G."/>
            <person name="Jubin C."/>
            <person name="Poulain J."/>
            <person name="Vacherie B."/>
            <person name="Barbe V."/>
            <person name="Pelletier E."/>
            <person name="Sherman D.J."/>
            <person name="Westhof E."/>
            <person name="Weissenbach J."/>
            <person name="Baret P.V."/>
            <person name="Wincker P."/>
            <person name="Gaillardin C."/>
            <person name="Dujon B."/>
            <person name="Souciet J.L."/>
        </authorList>
    </citation>
    <scope>NUCLEOTIDE SEQUENCE [LARGE SCALE GENOMIC DNA]</scope>
    <source>
        <strain evidence="4">ATCC MYA-4447 / BCRC 22081 / CBS 7064 / NBRC 10061 / NRRL Y-12695</strain>
    </source>
</reference>
<dbReference type="CDD" id="cd08586">
    <property type="entry name" value="PI-PLCc_BcPLC_like"/>
    <property type="match status" value="1"/>
</dbReference>
<dbReference type="InterPro" id="IPR017946">
    <property type="entry name" value="PLC-like_Pdiesterase_TIM-brl"/>
</dbReference>
<dbReference type="AlphaFoldDB" id="G8YSA9"/>
<accession>G8YSA9</accession>
<dbReference type="PANTHER" id="PTHR13593">
    <property type="match status" value="1"/>
</dbReference>
<name>G8YSA9_PICSO</name>